<dbReference type="Proteomes" id="UP000265520">
    <property type="component" value="Unassembled WGS sequence"/>
</dbReference>
<organism evidence="1 2">
    <name type="scientific">Trifolium medium</name>
    <dbReference type="NCBI Taxonomy" id="97028"/>
    <lineage>
        <taxon>Eukaryota</taxon>
        <taxon>Viridiplantae</taxon>
        <taxon>Streptophyta</taxon>
        <taxon>Embryophyta</taxon>
        <taxon>Tracheophyta</taxon>
        <taxon>Spermatophyta</taxon>
        <taxon>Magnoliopsida</taxon>
        <taxon>eudicotyledons</taxon>
        <taxon>Gunneridae</taxon>
        <taxon>Pentapetalae</taxon>
        <taxon>rosids</taxon>
        <taxon>fabids</taxon>
        <taxon>Fabales</taxon>
        <taxon>Fabaceae</taxon>
        <taxon>Papilionoideae</taxon>
        <taxon>50 kb inversion clade</taxon>
        <taxon>NPAAA clade</taxon>
        <taxon>Hologalegina</taxon>
        <taxon>IRL clade</taxon>
        <taxon>Trifolieae</taxon>
        <taxon>Trifolium</taxon>
    </lineage>
</organism>
<proteinExistence type="predicted"/>
<protein>
    <submittedName>
        <fullName evidence="1">Uncharacterized protein</fullName>
    </submittedName>
</protein>
<dbReference type="EMBL" id="LXQA010021315">
    <property type="protein sequence ID" value="MCH91855.1"/>
    <property type="molecule type" value="Genomic_DNA"/>
</dbReference>
<evidence type="ECO:0000313" key="1">
    <source>
        <dbReference type="EMBL" id="MCH91855.1"/>
    </source>
</evidence>
<keyword evidence="2" id="KW-1185">Reference proteome</keyword>
<name>A0A392MXZ2_9FABA</name>
<sequence>MELCLMPLVVRTTETSWSIPESSLLEWARLPSVGQGAFTEPDLFKPTTKGLVENPYSWNRGNPTH</sequence>
<accession>A0A392MXZ2</accession>
<reference evidence="1 2" key="1">
    <citation type="journal article" date="2018" name="Front. Plant Sci.">
        <title>Red Clover (Trifolium pratense) and Zigzag Clover (T. medium) - A Picture of Genomic Similarities and Differences.</title>
        <authorList>
            <person name="Dluhosova J."/>
            <person name="Istvanek J."/>
            <person name="Nedelnik J."/>
            <person name="Repkova J."/>
        </authorList>
    </citation>
    <scope>NUCLEOTIDE SEQUENCE [LARGE SCALE GENOMIC DNA]</scope>
    <source>
        <strain evidence="2">cv. 10/8</strain>
        <tissue evidence="1">Leaf</tissue>
    </source>
</reference>
<dbReference type="AlphaFoldDB" id="A0A392MXZ2"/>
<gene>
    <name evidence="1" type="ORF">A2U01_0012786</name>
</gene>
<comment type="caution">
    <text evidence="1">The sequence shown here is derived from an EMBL/GenBank/DDBJ whole genome shotgun (WGS) entry which is preliminary data.</text>
</comment>
<evidence type="ECO:0000313" key="2">
    <source>
        <dbReference type="Proteomes" id="UP000265520"/>
    </source>
</evidence>